<organism evidence="2">
    <name type="scientific">Nymphaea colorata</name>
    <name type="common">pocket water lily</name>
    <dbReference type="NCBI Taxonomy" id="210225"/>
    <lineage>
        <taxon>Eukaryota</taxon>
        <taxon>Viridiplantae</taxon>
        <taxon>Streptophyta</taxon>
        <taxon>Embryophyta</taxon>
        <taxon>Tracheophyta</taxon>
        <taxon>Spermatophyta</taxon>
        <taxon>Magnoliopsida</taxon>
        <taxon>Nymphaeales</taxon>
        <taxon>Nymphaeaceae</taxon>
        <taxon>Nymphaea</taxon>
    </lineage>
</organism>
<accession>A0A5K1G6R1</accession>
<dbReference type="AlphaFoldDB" id="A0A5K1G6R1"/>
<evidence type="ECO:0000313" key="2">
    <source>
        <dbReference type="EMBL" id="VVW70783.1"/>
    </source>
</evidence>
<dbReference type="EMBL" id="LR721786">
    <property type="protein sequence ID" value="VVW70783.1"/>
    <property type="molecule type" value="Genomic_DNA"/>
</dbReference>
<reference evidence="2" key="1">
    <citation type="submission" date="2019-09" db="EMBL/GenBank/DDBJ databases">
        <authorList>
            <person name="Zhang L."/>
        </authorList>
    </citation>
    <scope>NUCLEOTIDE SEQUENCE</scope>
</reference>
<gene>
    <name evidence="2" type="ORF">NYM_LOCUS25000</name>
</gene>
<feature type="region of interest" description="Disordered" evidence="1">
    <location>
        <begin position="58"/>
        <end position="80"/>
    </location>
</feature>
<name>A0A5K1G6R1_9MAGN</name>
<dbReference type="Gramene" id="NC8G0210760.1">
    <property type="protein sequence ID" value="NC8G0210760.1:cds"/>
    <property type="gene ID" value="NC8G0210760"/>
</dbReference>
<proteinExistence type="predicted"/>
<sequence length="138" mass="14688">MFYGPLGHMLFVVSQPHAAAVALLHLSQPLLSLSAAATIFVLTQPQSLFFLAASSSSRSRSNHLRPHATRLTQPQSRSPLRPHAAAALFVLTKPQVLLPRVPHSAAALWSLGTLSSSLSVGSAVPRRSKKKGRKNGAV</sequence>
<protein>
    <submittedName>
        <fullName evidence="2">Uncharacterized protein</fullName>
    </submittedName>
</protein>
<evidence type="ECO:0000256" key="1">
    <source>
        <dbReference type="SAM" id="MobiDB-lite"/>
    </source>
</evidence>